<feature type="domain" description="Transketolase-like pyrimidine-binding" evidence="4">
    <location>
        <begin position="1"/>
        <end position="159"/>
    </location>
</feature>
<accession>A0A381VAU8</accession>
<dbReference type="CDD" id="cd07033">
    <property type="entry name" value="TPP_PYR_DXS_TK_like"/>
    <property type="match status" value="1"/>
</dbReference>
<reference evidence="5" key="1">
    <citation type="submission" date="2018-05" db="EMBL/GenBank/DDBJ databases">
        <authorList>
            <person name="Lanie J.A."/>
            <person name="Ng W.-L."/>
            <person name="Kazmierczak K.M."/>
            <person name="Andrzejewski T.M."/>
            <person name="Davidsen T.M."/>
            <person name="Wayne K.J."/>
            <person name="Tettelin H."/>
            <person name="Glass J.I."/>
            <person name="Rusch D."/>
            <person name="Podicherti R."/>
            <person name="Tsui H.-C.T."/>
            <person name="Winkler M.E."/>
        </authorList>
    </citation>
    <scope>NUCLEOTIDE SEQUENCE</scope>
</reference>
<name>A0A381VAU8_9ZZZZ</name>
<dbReference type="AlphaFoldDB" id="A0A381VAU8"/>
<comment type="similarity">
    <text evidence="2">Belongs to the transketolase family.</text>
</comment>
<dbReference type="InterPro" id="IPR029061">
    <property type="entry name" value="THDP-binding"/>
</dbReference>
<dbReference type="Gene3D" id="3.40.50.970">
    <property type="match status" value="1"/>
</dbReference>
<evidence type="ECO:0000256" key="3">
    <source>
        <dbReference type="ARBA" id="ARBA00023052"/>
    </source>
</evidence>
<dbReference type="InterPro" id="IPR005475">
    <property type="entry name" value="Transketolase-like_Pyr-bd"/>
</dbReference>
<dbReference type="SUPFAM" id="SSF52518">
    <property type="entry name" value="Thiamin diphosphate-binding fold (THDP-binding)"/>
    <property type="match status" value="1"/>
</dbReference>
<dbReference type="InterPro" id="IPR051157">
    <property type="entry name" value="PDH/Transketolase"/>
</dbReference>
<evidence type="ECO:0000256" key="1">
    <source>
        <dbReference type="ARBA" id="ARBA00001964"/>
    </source>
</evidence>
<dbReference type="EMBL" id="UINC01008319">
    <property type="protein sequence ID" value="SVA37470.1"/>
    <property type="molecule type" value="Genomic_DNA"/>
</dbReference>
<sequence length="305" mass="32818">MAALELGKEFDELMILSADTSTSGGLERFKRTFPDKYIECGIAEQNMIGIAAGMASEGHIVITTTFAPFQTMRCCEQIKVNLGYMEQNVKMVGLASGVVQGSLGYTHNCIEDLSIMRSIPGIVVLSPADCTETAKAVAAAVEYDGPVYVRLTGGSNNPAVYSDNYDFEIGKSILLHEGEDVVLISTGTMVYKCLTVANKLNEQGVSVAVIDMHTIKPIDVEMIKKVCSYAKLVVTVEEHSVVGGLGSAVAEVKTAIPSAPPHLILGLPDQYGKSNDYEELLKDAGLTISGIIDAIQEYINHERIF</sequence>
<comment type="cofactor">
    <cofactor evidence="1">
        <name>thiamine diphosphate</name>
        <dbReference type="ChEBI" id="CHEBI:58937"/>
    </cofactor>
</comment>
<organism evidence="5">
    <name type="scientific">marine metagenome</name>
    <dbReference type="NCBI Taxonomy" id="408172"/>
    <lineage>
        <taxon>unclassified sequences</taxon>
        <taxon>metagenomes</taxon>
        <taxon>ecological metagenomes</taxon>
    </lineage>
</organism>
<gene>
    <name evidence="5" type="ORF">METZ01_LOCUS90324</name>
</gene>
<protein>
    <recommendedName>
        <fullName evidence="4">Transketolase-like pyrimidine-binding domain-containing protein</fullName>
    </recommendedName>
</protein>
<keyword evidence="3" id="KW-0786">Thiamine pyrophosphate</keyword>
<evidence type="ECO:0000256" key="2">
    <source>
        <dbReference type="ARBA" id="ARBA00007131"/>
    </source>
</evidence>
<dbReference type="Pfam" id="PF02780">
    <property type="entry name" value="Transketolase_C"/>
    <property type="match status" value="1"/>
</dbReference>
<dbReference type="Gene3D" id="3.40.50.920">
    <property type="match status" value="1"/>
</dbReference>
<evidence type="ECO:0000259" key="4">
    <source>
        <dbReference type="SMART" id="SM00861"/>
    </source>
</evidence>
<dbReference type="PANTHER" id="PTHR43825:SF1">
    <property type="entry name" value="TRANSKETOLASE-LIKE PYRIMIDINE-BINDING DOMAIN-CONTAINING PROTEIN"/>
    <property type="match status" value="1"/>
</dbReference>
<dbReference type="SMART" id="SM00861">
    <property type="entry name" value="Transket_pyr"/>
    <property type="match status" value="1"/>
</dbReference>
<evidence type="ECO:0000313" key="5">
    <source>
        <dbReference type="EMBL" id="SVA37470.1"/>
    </source>
</evidence>
<dbReference type="SUPFAM" id="SSF52922">
    <property type="entry name" value="TK C-terminal domain-like"/>
    <property type="match status" value="1"/>
</dbReference>
<dbReference type="InterPro" id="IPR033248">
    <property type="entry name" value="Transketolase_C"/>
</dbReference>
<dbReference type="FunFam" id="3.40.50.970:FF:000129">
    <property type="entry name" value="Transketolase"/>
    <property type="match status" value="1"/>
</dbReference>
<proteinExistence type="inferred from homology"/>
<dbReference type="Pfam" id="PF02779">
    <property type="entry name" value="Transket_pyr"/>
    <property type="match status" value="1"/>
</dbReference>
<dbReference type="InterPro" id="IPR009014">
    <property type="entry name" value="Transketo_C/PFOR_II"/>
</dbReference>
<dbReference type="PANTHER" id="PTHR43825">
    <property type="entry name" value="PYRUVATE DEHYDROGENASE E1 COMPONENT"/>
    <property type="match status" value="1"/>
</dbReference>